<evidence type="ECO:0000259" key="3">
    <source>
        <dbReference type="Pfam" id="PF21930"/>
    </source>
</evidence>
<dbReference type="Pfam" id="PF04717">
    <property type="entry name" value="Phage_base_V"/>
    <property type="match status" value="1"/>
</dbReference>
<dbReference type="InterPro" id="IPR037026">
    <property type="entry name" value="Vgr_OB-fold_dom_sf"/>
</dbReference>
<dbReference type="GeneID" id="77261502"/>
<keyword evidence="7" id="KW-1185">Reference proteome</keyword>
<evidence type="ECO:0000313" key="5">
    <source>
        <dbReference type="EMBL" id="SDM79350.1"/>
    </source>
</evidence>
<dbReference type="Proteomes" id="UP000182276">
    <property type="component" value="Unassembled WGS sequence"/>
</dbReference>
<sequence>MSDAYAIGEHDRMIAAMLQAGTIDVVDHSAARARVRIGNWVSAYLPWHVPAAGAVRIWRAPSVGEQCLLISPSGMPEAGFILPGFYTTTHGQADNRDHVTVIRMPDGAQMLYDWQAGALLVEGTQSVTVNNATTVLIDSGGPVTVKAPSVTLDAPETTVTGNLTIGGALAQGMSGGSAGGNATFGGQVHAQGDVTAGGISLQGHTHTEQGDGAPTSAAR</sequence>
<dbReference type="InterPro" id="IPR013046">
    <property type="entry name" value="GpV/Gp45"/>
</dbReference>
<dbReference type="AlphaFoldDB" id="A0A8D3Y3I5"/>
<dbReference type="EMBL" id="CP007511">
    <property type="protein sequence ID" value="AJE16573.1"/>
    <property type="molecule type" value="Genomic_DNA"/>
</dbReference>
<gene>
    <name evidence="4" type="ORF">CL52_16560</name>
    <name evidence="5" type="ORF">SAMN05660875_10931</name>
</gene>
<evidence type="ECO:0000256" key="1">
    <source>
        <dbReference type="SAM" id="MobiDB-lite"/>
    </source>
</evidence>
<dbReference type="EMBL" id="FNHO01000009">
    <property type="protein sequence ID" value="SDM79350.1"/>
    <property type="molecule type" value="Genomic_DNA"/>
</dbReference>
<accession>A0A8D3Y3I5</accession>
<dbReference type="InterPro" id="IPR054122">
    <property type="entry name" value="Gp138-like_C"/>
</dbReference>
<reference evidence="4 6" key="3">
    <citation type="journal article" name="Genome Announc.">
        <title>Complete Genome Sequence of Pseudomonas balearica DSM 6083T.</title>
        <authorList>
            <person name="Bennasar-Figueras A."/>
            <person name="Salva-Serra F."/>
            <person name="Jaen-Luchoro D."/>
            <person name="Segui C."/>
            <person name="Aliaga F."/>
            <person name="Busquets A."/>
            <person name="Gomila M."/>
            <person name="Moore E.R."/>
            <person name="Lalucat J."/>
        </authorList>
    </citation>
    <scope>NUCLEOTIDE SEQUENCE [LARGE SCALE GENOMIC DNA]</scope>
    <source>
        <strain evidence="6">DSM 6083</strain>
        <strain evidence="4">DSM6083</strain>
    </source>
</reference>
<feature type="region of interest" description="Disordered" evidence="1">
    <location>
        <begin position="197"/>
        <end position="219"/>
    </location>
</feature>
<feature type="domain" description="Gp138-like beta-helical trimerization" evidence="3">
    <location>
        <begin position="101"/>
        <end position="167"/>
    </location>
</feature>
<dbReference type="InterPro" id="IPR006531">
    <property type="entry name" value="Gp5/Vgr_OB"/>
</dbReference>
<dbReference type="Pfam" id="PF21930">
    <property type="entry name" value="Gp138_C"/>
    <property type="match status" value="1"/>
</dbReference>
<dbReference type="KEGG" id="pbm:CL52_16560"/>
<feature type="domain" description="Gp5/Type VI secretion system Vgr protein OB-fold" evidence="2">
    <location>
        <begin position="20"/>
        <end position="86"/>
    </location>
</feature>
<dbReference type="Gene3D" id="6.20.150.10">
    <property type="match status" value="1"/>
</dbReference>
<dbReference type="NCBIfam" id="TIGR01644">
    <property type="entry name" value="phage_P2_V"/>
    <property type="match status" value="1"/>
</dbReference>
<name>A0A8D3Y3I5_9GAMM</name>
<evidence type="ECO:0000259" key="2">
    <source>
        <dbReference type="Pfam" id="PF04717"/>
    </source>
</evidence>
<evidence type="ECO:0000313" key="7">
    <source>
        <dbReference type="Proteomes" id="UP000182276"/>
    </source>
</evidence>
<protein>
    <submittedName>
        <fullName evidence="5">Phage baseplate assembly protein V</fullName>
    </submittedName>
    <submittedName>
        <fullName evidence="4">Phage baseplate protein</fullName>
    </submittedName>
</protein>
<dbReference type="RefSeq" id="WP_043221820.1">
    <property type="nucleotide sequence ID" value="NZ_CP007511.1"/>
</dbReference>
<reference evidence="5 7" key="2">
    <citation type="submission" date="2016-10" db="EMBL/GenBank/DDBJ databases">
        <authorList>
            <person name="Varghese N."/>
            <person name="Submissions S."/>
        </authorList>
    </citation>
    <scope>NUCLEOTIDE SEQUENCE [LARGE SCALE GENOMIC DNA]</scope>
    <source>
        <strain evidence="5 7">DSM 6083</strain>
    </source>
</reference>
<dbReference type="Gene3D" id="2.40.50.230">
    <property type="entry name" value="Gp5 N-terminal domain"/>
    <property type="match status" value="1"/>
</dbReference>
<organism evidence="4 6">
    <name type="scientific">Stutzerimonas balearica DSM 6083</name>
    <dbReference type="NCBI Taxonomy" id="1123016"/>
    <lineage>
        <taxon>Bacteria</taxon>
        <taxon>Pseudomonadati</taxon>
        <taxon>Pseudomonadota</taxon>
        <taxon>Gammaproteobacteria</taxon>
        <taxon>Pseudomonadales</taxon>
        <taxon>Pseudomonadaceae</taxon>
        <taxon>Stutzerimonas</taxon>
    </lineage>
</organism>
<proteinExistence type="predicted"/>
<evidence type="ECO:0000313" key="4">
    <source>
        <dbReference type="EMBL" id="AJE16573.1"/>
    </source>
</evidence>
<dbReference type="Proteomes" id="UP000031271">
    <property type="component" value="Chromosome"/>
</dbReference>
<reference evidence="6" key="1">
    <citation type="submission" date="2014-03" db="EMBL/GenBank/DDBJ databases">
        <title>Complete genome of Pseudomonas balearica DSM 6083T, a sewage water isolate from an enrichment with 2-methylnaphthalene.</title>
        <authorList>
            <person name="Salva-Serra F."/>
            <person name="Jaen-Luchoro D."/>
            <person name="Busquets A."/>
            <person name="Pena A."/>
            <person name="Gomila M."/>
            <person name="Bosch R."/>
            <person name="Nogales B."/>
            <person name="Garcia-Valdes E."/>
            <person name="Lalucat J."/>
            <person name="Bennasar A."/>
        </authorList>
    </citation>
    <scope>NUCLEOTIDE SEQUENCE [LARGE SCALE GENOMIC DNA]</scope>
    <source>
        <strain evidence="6">DSM 6083</strain>
    </source>
</reference>
<evidence type="ECO:0000313" key="6">
    <source>
        <dbReference type="Proteomes" id="UP000031271"/>
    </source>
</evidence>